<feature type="transmembrane region" description="Helical" evidence="5">
    <location>
        <begin position="116"/>
        <end position="141"/>
    </location>
</feature>
<dbReference type="KEGG" id="plad:PPGU16_66370"/>
<feature type="transmembrane region" description="Helical" evidence="5">
    <location>
        <begin position="345"/>
        <end position="362"/>
    </location>
</feature>
<evidence type="ECO:0000256" key="4">
    <source>
        <dbReference type="ARBA" id="ARBA00023136"/>
    </source>
</evidence>
<dbReference type="NCBIfam" id="TIGR00815">
    <property type="entry name" value="sulP"/>
    <property type="match status" value="1"/>
</dbReference>
<evidence type="ECO:0000256" key="2">
    <source>
        <dbReference type="ARBA" id="ARBA00022692"/>
    </source>
</evidence>
<dbReference type="PANTHER" id="PTHR11814">
    <property type="entry name" value="SULFATE TRANSPORTER"/>
    <property type="match status" value="1"/>
</dbReference>
<dbReference type="Gene3D" id="3.30.750.24">
    <property type="entry name" value="STAS domain"/>
    <property type="match status" value="1"/>
</dbReference>
<evidence type="ECO:0000259" key="6">
    <source>
        <dbReference type="PROSITE" id="PS50801"/>
    </source>
</evidence>
<evidence type="ECO:0000256" key="1">
    <source>
        <dbReference type="ARBA" id="ARBA00004141"/>
    </source>
</evidence>
<feature type="transmembrane region" description="Helical" evidence="5">
    <location>
        <begin position="406"/>
        <end position="433"/>
    </location>
</feature>
<dbReference type="InterPro" id="IPR036513">
    <property type="entry name" value="STAS_dom_sf"/>
</dbReference>
<evidence type="ECO:0000313" key="7">
    <source>
        <dbReference type="EMBL" id="BCF93570.1"/>
    </source>
</evidence>
<evidence type="ECO:0000313" key="8">
    <source>
        <dbReference type="Proteomes" id="UP000510888"/>
    </source>
</evidence>
<dbReference type="CDD" id="cd07042">
    <property type="entry name" value="STAS_SulP_like_sulfate_transporter"/>
    <property type="match status" value="1"/>
</dbReference>
<dbReference type="PROSITE" id="PS50801">
    <property type="entry name" value="STAS"/>
    <property type="match status" value="1"/>
</dbReference>
<dbReference type="Pfam" id="PF01740">
    <property type="entry name" value="STAS"/>
    <property type="match status" value="1"/>
</dbReference>
<gene>
    <name evidence="7" type="ORF">PPGU16_66370</name>
</gene>
<feature type="domain" description="STAS" evidence="6">
    <location>
        <begin position="457"/>
        <end position="572"/>
    </location>
</feature>
<feature type="transmembrane region" description="Helical" evidence="5">
    <location>
        <begin position="41"/>
        <end position="58"/>
    </location>
</feature>
<evidence type="ECO:0000256" key="5">
    <source>
        <dbReference type="SAM" id="Phobius"/>
    </source>
</evidence>
<name>A0A7I8C032_9BURK</name>
<feature type="transmembrane region" description="Helical" evidence="5">
    <location>
        <begin position="64"/>
        <end position="83"/>
    </location>
</feature>
<reference evidence="7 8" key="1">
    <citation type="journal article" date="2020" name="Genes (Basel)">
        <title>Genomic Comparison of Insect Gut Symbionts from Divergent Burkholderia Subclades.</title>
        <authorList>
            <person name="Takeshita K."/>
            <person name="Kikuchi Y."/>
        </authorList>
    </citation>
    <scope>NUCLEOTIDE SEQUENCE [LARGE SCALE GENOMIC DNA]</scope>
    <source>
        <strain evidence="7 8">PGU16</strain>
        <plasmid evidence="7 8">PPGU16_p1</plasmid>
    </source>
</reference>
<proteinExistence type="predicted"/>
<feature type="transmembrane region" description="Helical" evidence="5">
    <location>
        <begin position="368"/>
        <end position="385"/>
    </location>
</feature>
<evidence type="ECO:0000256" key="3">
    <source>
        <dbReference type="ARBA" id="ARBA00022989"/>
    </source>
</evidence>
<feature type="transmembrane region" description="Helical" evidence="5">
    <location>
        <begin position="269"/>
        <end position="294"/>
    </location>
</feature>
<dbReference type="RefSeq" id="WP_180726991.1">
    <property type="nucleotide sequence ID" value="NZ_AP023176.1"/>
</dbReference>
<dbReference type="InterPro" id="IPR002645">
    <property type="entry name" value="STAS_dom"/>
</dbReference>
<feature type="transmembrane region" description="Helical" evidence="5">
    <location>
        <begin position="90"/>
        <end position="110"/>
    </location>
</feature>
<keyword evidence="7" id="KW-0614">Plasmid</keyword>
<dbReference type="GO" id="GO:0016020">
    <property type="term" value="C:membrane"/>
    <property type="evidence" value="ECO:0007669"/>
    <property type="project" value="UniProtKB-SubCell"/>
</dbReference>
<keyword evidence="8" id="KW-1185">Reference proteome</keyword>
<keyword evidence="3 5" id="KW-1133">Transmembrane helix</keyword>
<protein>
    <submittedName>
        <fullName evidence="7">Transporter</fullName>
    </submittedName>
</protein>
<organism evidence="7 8">
    <name type="scientific">Paraburkholderia largidicola</name>
    <dbReference type="NCBI Taxonomy" id="3014751"/>
    <lineage>
        <taxon>Bacteria</taxon>
        <taxon>Pseudomonadati</taxon>
        <taxon>Pseudomonadota</taxon>
        <taxon>Betaproteobacteria</taxon>
        <taxon>Burkholderiales</taxon>
        <taxon>Burkholderiaceae</taxon>
        <taxon>Paraburkholderia</taxon>
    </lineage>
</organism>
<dbReference type="AlphaFoldDB" id="A0A7I8C032"/>
<sequence>MSQATSGPDRADTRRAHPLLRRVPGIATLRAYRAAWLSHDLIAGIVLTTVLVPAGLGYAEAARLPAITGLYATIAAIVAYAAFGPSRILVLGPDSGLAALIASIVLPMAGARPEQALALAGMLAILSGVFCVAVGVCRLGFLTDLLSKPIRQGYLNGVALTVIISQAPKLLGFNVKGSNLLQEAAGLMRGVLDGKLNEVTCVIGAACLLVIFACKRWTPVVPGILVAVVGATLAVALFDLDQRAGVAVVGDVPQGLPVPSFPSVSFDQIVALVPGAIAIGLIALADISVLSRVFAERSGERVDRDQELVALGAANIAVGLFQGFPVTSSSSRTPVAESAGAKTQLTGIVAALCVAALLIFAPTLLHSLPAAALGAVVVAAGLGLFEVRDVIRLLRLRRSEFTQSMACFAGVALIGPIQGIFIAVGLALMAFVWRAWRPYDAVLGRVDGRKGYHDISRHPAARTIPGLVLYRWDAPLFFANAEIFRDHVQRAIETAATPANWVVVAAEPMTDVDVTASEVLREFHASLRERHIELCFAEMKGPVKDMLRRYGLFDTMGEQHFFPTTGVAVDAYLDQHDVEWRDWDDKGDADAKQNGKQP</sequence>
<keyword evidence="2 5" id="KW-0812">Transmembrane</keyword>
<dbReference type="InterPro" id="IPR011547">
    <property type="entry name" value="SLC26A/SulP_dom"/>
</dbReference>
<dbReference type="EMBL" id="AP023176">
    <property type="protein sequence ID" value="BCF93570.1"/>
    <property type="molecule type" value="Genomic_DNA"/>
</dbReference>
<dbReference type="InterPro" id="IPR001902">
    <property type="entry name" value="SLC26A/SulP_fam"/>
</dbReference>
<accession>A0A7I8C032</accession>
<feature type="transmembrane region" description="Helical" evidence="5">
    <location>
        <begin position="220"/>
        <end position="238"/>
    </location>
</feature>
<dbReference type="Pfam" id="PF00916">
    <property type="entry name" value="Sulfate_transp"/>
    <property type="match status" value="1"/>
</dbReference>
<keyword evidence="4 5" id="KW-0472">Membrane</keyword>
<dbReference type="SUPFAM" id="SSF52091">
    <property type="entry name" value="SpoIIaa-like"/>
    <property type="match status" value="1"/>
</dbReference>
<geneLocation type="plasmid" evidence="7 8">
    <name>PPGU16_p1</name>
</geneLocation>
<comment type="subcellular location">
    <subcellularLocation>
        <location evidence="1">Membrane</location>
        <topology evidence="1">Multi-pass membrane protein</topology>
    </subcellularLocation>
</comment>
<dbReference type="GO" id="GO:0055085">
    <property type="term" value="P:transmembrane transport"/>
    <property type="evidence" value="ECO:0007669"/>
    <property type="project" value="InterPro"/>
</dbReference>
<dbReference type="Proteomes" id="UP000510888">
    <property type="component" value="Plasmid PPGU16_p1"/>
</dbReference>